<evidence type="ECO:0000313" key="5">
    <source>
        <dbReference type="Proteomes" id="UP000000844"/>
    </source>
</evidence>
<keyword evidence="2" id="KW-0812">Transmembrane</keyword>
<feature type="compositionally biased region" description="Polar residues" evidence="1">
    <location>
        <begin position="87"/>
        <end position="97"/>
    </location>
</feature>
<feature type="region of interest" description="Disordered" evidence="1">
    <location>
        <begin position="78"/>
        <end position="97"/>
    </location>
</feature>
<keyword evidence="2" id="KW-1133">Transmembrane helix</keyword>
<evidence type="ECO:0000256" key="1">
    <source>
        <dbReference type="SAM" id="MobiDB-lite"/>
    </source>
</evidence>
<name>D3Q5G6_STANL</name>
<organism evidence="4 5">
    <name type="scientific">Stackebrandtia nassauensis (strain DSM 44728 / CIP 108903 / NRRL B-16338 / NBRC 102104 / LLR-40K-21)</name>
    <dbReference type="NCBI Taxonomy" id="446470"/>
    <lineage>
        <taxon>Bacteria</taxon>
        <taxon>Bacillati</taxon>
        <taxon>Actinomycetota</taxon>
        <taxon>Actinomycetes</taxon>
        <taxon>Glycomycetales</taxon>
        <taxon>Glycomycetaceae</taxon>
        <taxon>Stackebrandtia</taxon>
    </lineage>
</organism>
<dbReference type="Proteomes" id="UP000000844">
    <property type="component" value="Chromosome"/>
</dbReference>
<proteinExistence type="predicted"/>
<accession>D3Q5G6</accession>
<dbReference type="Pfam" id="PF20059">
    <property type="entry name" value="DUF6458"/>
    <property type="match status" value="1"/>
</dbReference>
<keyword evidence="2" id="KW-0472">Membrane</keyword>
<reference evidence="4 5" key="1">
    <citation type="journal article" date="2009" name="Stand. Genomic Sci.">
        <title>Complete genome sequence of Stackebrandtia nassauensis type strain (LLR-40K-21).</title>
        <authorList>
            <person name="Munk C."/>
            <person name="Lapidus A."/>
            <person name="Copeland A."/>
            <person name="Jando M."/>
            <person name="Mayilraj S."/>
            <person name="Glavina Del Rio T."/>
            <person name="Nolan M."/>
            <person name="Chen F."/>
            <person name="Lucas S."/>
            <person name="Tice H."/>
            <person name="Cheng J.F."/>
            <person name="Han C."/>
            <person name="Detter J.C."/>
            <person name="Bruce D."/>
            <person name="Goodwin L."/>
            <person name="Chain P."/>
            <person name="Pitluck S."/>
            <person name="Goker M."/>
            <person name="Ovchinikova G."/>
            <person name="Pati A."/>
            <person name="Ivanova N."/>
            <person name="Mavromatis K."/>
            <person name="Chen A."/>
            <person name="Palaniappan K."/>
            <person name="Land M."/>
            <person name="Hauser L."/>
            <person name="Chang Y.J."/>
            <person name="Jeffries C.D."/>
            <person name="Bristow J."/>
            <person name="Eisen J.A."/>
            <person name="Markowitz V."/>
            <person name="Hugenholtz P."/>
            <person name="Kyrpides N.C."/>
            <person name="Klenk H.P."/>
        </authorList>
    </citation>
    <scope>NUCLEOTIDE SEQUENCE [LARGE SCALE GENOMIC DNA]</scope>
    <source>
        <strain evidence="5">DSM 44728 / CIP 108903 / NRRL B-16338 / NBRC 102104 / LLR-40K-21</strain>
    </source>
</reference>
<dbReference type="RefSeq" id="WP_013021597.1">
    <property type="nucleotide sequence ID" value="NC_013947.1"/>
</dbReference>
<feature type="transmembrane region" description="Helical" evidence="2">
    <location>
        <begin position="31"/>
        <end position="51"/>
    </location>
</feature>
<protein>
    <recommendedName>
        <fullName evidence="3">DUF6458 domain-containing protein</fullName>
    </recommendedName>
</protein>
<gene>
    <name evidence="4" type="ordered locus">Snas_6410</name>
</gene>
<feature type="domain" description="DUF6458" evidence="3">
    <location>
        <begin position="1"/>
        <end position="56"/>
    </location>
</feature>
<dbReference type="OrthoDB" id="4775046at2"/>
<evidence type="ECO:0000313" key="4">
    <source>
        <dbReference type="EMBL" id="ADD46026.1"/>
    </source>
</evidence>
<dbReference type="InterPro" id="IPR045597">
    <property type="entry name" value="DUF6458"/>
</dbReference>
<evidence type="ECO:0000259" key="3">
    <source>
        <dbReference type="Pfam" id="PF20059"/>
    </source>
</evidence>
<dbReference type="STRING" id="446470.Snas_6410"/>
<dbReference type="KEGG" id="sna:Snas_6410"/>
<evidence type="ECO:0000256" key="2">
    <source>
        <dbReference type="SAM" id="Phobius"/>
    </source>
</evidence>
<dbReference type="EMBL" id="CP001778">
    <property type="protein sequence ID" value="ADD46026.1"/>
    <property type="molecule type" value="Genomic_DNA"/>
</dbReference>
<dbReference type="HOGENOM" id="CLU_173182_0_0_11"/>
<dbReference type="AlphaFoldDB" id="D3Q5G6"/>
<keyword evidence="5" id="KW-1185">Reference proteome</keyword>
<sequence length="97" mass="10926">MGLGGSIFFLVLGAILTFAVRDSPEWIDLQTTGWIFMIAGVVGIVLTSWYAKHQKRVHKEVHDRYQANRIARRQAIKRNDARRAAESEQSNPGSSDN</sequence>